<feature type="domain" description="Phosphoribosyl-dephospho-CoA transferase MdcG C-terminal" evidence="3">
    <location>
        <begin position="120"/>
        <end position="241"/>
    </location>
</feature>
<name>A0A2J7TKX9_METSI</name>
<protein>
    <submittedName>
        <fullName evidence="5">Malonate decarboxylase holo-[acyl-carrier-protein] synthase</fullName>
    </submittedName>
</protein>
<dbReference type="NCBIfam" id="TIGR03135">
    <property type="entry name" value="malonate_mdcG"/>
    <property type="match status" value="1"/>
</dbReference>
<evidence type="ECO:0000313" key="5">
    <source>
        <dbReference type="EMBL" id="PNG27422.1"/>
    </source>
</evidence>
<sequence>MTSRARSNAWPQLMPEPVCAWGTPSAPRRHALLRICPEGFAAALAAFAQAERRAGAPGEIPPIVAEWASRGRPLIARRRGAGDPAGAVPAGLPLPPAFGKLRLALALAPSSIRRIEPPPSLADCVDFAPEDWREPIAAILQLSGRLGVEARTFGSLAWSQLTGLTYLGLASDLDLLFILQPETDVEALLHGLEQIDSDSATRLDGEFLRLGSGQAVNWRELAGGAAEVLVKADDGLALRRRETFLCRDDAASLRRRVS</sequence>
<dbReference type="EMBL" id="PDZR01000001">
    <property type="protein sequence ID" value="PNG27422.1"/>
    <property type="molecule type" value="Genomic_DNA"/>
</dbReference>
<evidence type="ECO:0000259" key="4">
    <source>
        <dbReference type="Pfam" id="PF20866"/>
    </source>
</evidence>
<evidence type="ECO:0000256" key="2">
    <source>
        <dbReference type="ARBA" id="ARBA00022695"/>
    </source>
</evidence>
<evidence type="ECO:0000313" key="6">
    <source>
        <dbReference type="Proteomes" id="UP000236286"/>
    </source>
</evidence>
<dbReference type="GO" id="GO:0016779">
    <property type="term" value="F:nucleotidyltransferase activity"/>
    <property type="evidence" value="ECO:0007669"/>
    <property type="project" value="UniProtKB-KW"/>
</dbReference>
<keyword evidence="2" id="KW-0548">Nucleotidyltransferase</keyword>
<evidence type="ECO:0000259" key="3">
    <source>
        <dbReference type="Pfam" id="PF10620"/>
    </source>
</evidence>
<dbReference type="Pfam" id="PF10620">
    <property type="entry name" value="MdcG"/>
    <property type="match status" value="1"/>
</dbReference>
<keyword evidence="1" id="KW-0808">Transferase</keyword>
<comment type="caution">
    <text evidence="5">The sequence shown here is derived from an EMBL/GenBank/DDBJ whole genome shotgun (WGS) entry which is preliminary data.</text>
</comment>
<evidence type="ECO:0000256" key="1">
    <source>
        <dbReference type="ARBA" id="ARBA00022679"/>
    </source>
</evidence>
<dbReference type="OrthoDB" id="5498803at2"/>
<dbReference type="Pfam" id="PF20866">
    <property type="entry name" value="MdcG_N"/>
    <property type="match status" value="1"/>
</dbReference>
<dbReference type="InterPro" id="IPR017557">
    <property type="entry name" value="Holo-ACP_synthase"/>
</dbReference>
<accession>A0A2J7TKX9</accession>
<feature type="domain" description="Phosphoribosyl-dephospho-CoA transferase MdcG N-terminal" evidence="4">
    <location>
        <begin position="28"/>
        <end position="118"/>
    </location>
</feature>
<dbReference type="InterPro" id="IPR049180">
    <property type="entry name" value="MdcG_C"/>
</dbReference>
<dbReference type="Proteomes" id="UP000236286">
    <property type="component" value="Unassembled WGS sequence"/>
</dbReference>
<proteinExistence type="predicted"/>
<dbReference type="AlphaFoldDB" id="A0A2J7TKX9"/>
<reference evidence="5 6" key="1">
    <citation type="submission" date="2017-10" db="EMBL/GenBank/DDBJ databases">
        <title>Genome announcement of Methylocella silvestris TVC from permafrost.</title>
        <authorList>
            <person name="Wang J."/>
            <person name="Geng K."/>
            <person name="Ul-Haque F."/>
            <person name="Crombie A.T."/>
            <person name="Street L.E."/>
            <person name="Wookey P.A."/>
            <person name="Murrell J.C."/>
            <person name="Pratscher J."/>
        </authorList>
    </citation>
    <scope>NUCLEOTIDE SEQUENCE [LARGE SCALE GENOMIC DNA]</scope>
    <source>
        <strain evidence="5 6">TVC</strain>
    </source>
</reference>
<gene>
    <name evidence="5" type="primary">mdcG</name>
    <name evidence="5" type="ORF">CR492_00270</name>
</gene>
<organism evidence="5 6">
    <name type="scientific">Methylocella silvestris</name>
    <dbReference type="NCBI Taxonomy" id="199596"/>
    <lineage>
        <taxon>Bacteria</taxon>
        <taxon>Pseudomonadati</taxon>
        <taxon>Pseudomonadota</taxon>
        <taxon>Alphaproteobacteria</taxon>
        <taxon>Hyphomicrobiales</taxon>
        <taxon>Beijerinckiaceae</taxon>
        <taxon>Methylocella</taxon>
    </lineage>
</organism>
<dbReference type="InterPro" id="IPR048903">
    <property type="entry name" value="MdcG_N"/>
</dbReference>